<dbReference type="PANTHER" id="PTHR43775:SF51">
    <property type="entry name" value="INACTIVE PHENOLPHTHIOCEROL SYNTHESIS POLYKETIDE SYNTHASE TYPE I PKS1-RELATED"/>
    <property type="match status" value="1"/>
</dbReference>
<feature type="domain" description="Carrier" evidence="4">
    <location>
        <begin position="1337"/>
        <end position="1412"/>
    </location>
</feature>
<dbReference type="PROSITE" id="PS50075">
    <property type="entry name" value="CARRIER"/>
    <property type="match status" value="1"/>
</dbReference>
<evidence type="ECO:0000256" key="3">
    <source>
        <dbReference type="ARBA" id="ARBA00022679"/>
    </source>
</evidence>
<dbReference type="InterPro" id="IPR050091">
    <property type="entry name" value="PKS_NRPS_Biosynth_Enz"/>
</dbReference>
<evidence type="ECO:0000259" key="5">
    <source>
        <dbReference type="PROSITE" id="PS52004"/>
    </source>
</evidence>
<dbReference type="Gene3D" id="3.40.50.720">
    <property type="entry name" value="NAD(P)-binding Rossmann-like Domain"/>
    <property type="match status" value="1"/>
</dbReference>
<dbReference type="Pfam" id="PF22621">
    <property type="entry name" value="CurL-like_PKS_C"/>
    <property type="match status" value="1"/>
</dbReference>
<dbReference type="SUPFAM" id="SSF51735">
    <property type="entry name" value="NAD(P)-binding Rossmann-fold domains"/>
    <property type="match status" value="2"/>
</dbReference>
<dbReference type="SMART" id="SM00822">
    <property type="entry name" value="PKS_KR"/>
    <property type="match status" value="1"/>
</dbReference>
<protein>
    <recommendedName>
        <fullName evidence="8">Carrier domain-containing protein</fullName>
    </recommendedName>
</protein>
<dbReference type="InterPro" id="IPR057326">
    <property type="entry name" value="KR_dom"/>
</dbReference>
<dbReference type="InterPro" id="IPR020841">
    <property type="entry name" value="PKS_Beta-ketoAc_synthase_dom"/>
</dbReference>
<evidence type="ECO:0000313" key="6">
    <source>
        <dbReference type="EMBL" id="GED60451.1"/>
    </source>
</evidence>
<dbReference type="InterPro" id="IPR009081">
    <property type="entry name" value="PP-bd_ACP"/>
</dbReference>
<dbReference type="CDD" id="cd00833">
    <property type="entry name" value="PKS"/>
    <property type="match status" value="1"/>
</dbReference>
<dbReference type="Proteomes" id="UP000319498">
    <property type="component" value="Unassembled WGS sequence"/>
</dbReference>
<evidence type="ECO:0008006" key="8">
    <source>
        <dbReference type="Google" id="ProtNLM"/>
    </source>
</evidence>
<gene>
    <name evidence="6" type="ORF">BFO01nite_45830</name>
</gene>
<keyword evidence="2" id="KW-0597">Phosphoprotein</keyword>
<keyword evidence="1" id="KW-0596">Phosphopantetheine</keyword>
<dbReference type="InterPro" id="IPR014030">
    <property type="entry name" value="Ketoacyl_synth_N"/>
</dbReference>
<dbReference type="InterPro" id="IPR036736">
    <property type="entry name" value="ACP-like_sf"/>
</dbReference>
<evidence type="ECO:0000256" key="1">
    <source>
        <dbReference type="ARBA" id="ARBA00022450"/>
    </source>
</evidence>
<reference evidence="6 7" key="1">
    <citation type="submission" date="2019-06" db="EMBL/GenBank/DDBJ databases">
        <title>Whole genome shotgun sequence of Brevibacillus formosus NBRC 15716.</title>
        <authorList>
            <person name="Hosoyama A."/>
            <person name="Uohara A."/>
            <person name="Ohji S."/>
            <person name="Ichikawa N."/>
        </authorList>
    </citation>
    <scope>NUCLEOTIDE SEQUENCE [LARGE SCALE GENOMIC DNA]</scope>
    <source>
        <strain evidence="6 7">NBRC 15716</strain>
    </source>
</reference>
<sequence length="1448" mass="162604">MMDEDVIHSKIAIIGMACRVPDADTPLAFWRNIVNGVESIKTFTDEELRDAGIPVNLLNDPQYVKRGAILKDTEYFDAGFFRYSEKDAEITDPQHRVFLECAWEALEDASCVQDIEQQVVGVYASSCISSYFLRLYSDPELVQRLGHVQIGIGNEKDFLASKVSFKLGLRGPSVNVQTACSSSLVAVHLASQSLLNGECDIALAGGVTIRSEQTGGYVFQKEGMVSPDGHCRVFDTDSAGTVFGNGIGIVVLKRLADAIRDRDNIQAVICGTAVNNDGDEKIGYTAPSPIGQAQAIHEALTVANVSPREISYIETHGTGTELGDAVEIKALKEVFQAEATQPQFCAIGSVKPNIGHLDTAAGIIGLIKTTLALKHQVIPPCINHEQPNPKLSFEQSPFYVNTKPRLWKEVSHSPKGGVSSFGIGGTNAHVILEEAPSFPSDASFRQQHLLLFSAKTEKALENTCKKMAQFFREHPRLPLADVSYSLQTGRVHFPYRKMVVCSSVAEAVHSLETGRGDVSKSDKEELRTGLLFSPQSQAILKIGYELYRTEKGFARIIDGYLHAWTTSGTVDVPSIESILKGSGLDHHEDKLDSMYVEMSQFIYQSALADFMVSLGFKPHVAIAEGSGILSAVYHAKLLSMNDLVRIIVLKHKWLHSAKEQQSRMEEELAFVLRTMSVGRIDLEVISSGSPITSELIRDTDLWLHNMQKLSVTSSTENYLMERDIHLLIEMGMKHRDWSECEPPPVIQLLRSQEMTESTEWYFYNSLGEIWKRGGSFHWKELYSGENRNRLSLPTYAFDRDKYWFEKKDRAKQQHAIRKNELENWLYRPVWKQHNGSGRTRMDEQSDSYLIFTDTSGIGEGVKQALLAKGKRVCTVKAGRTFSKLAPHEYEIHPEETEQYLTLLREVFQPGQVWKIVHMWSLLDEPSFFEKDVSQHVKTPTFYSLLHMGKSFGMLDPQQPIQLFVIASASQSIIGNEALSPYYATAFGAVQVIPQEFGNVHSAYLEISAEEFQKQKQIGMKLLVEELVKQDPEKMMAIRYRHKWVRTYEPIRFDLPVASDRTATGVHLVLGGLGGIGLTAASALAHQGPATIILTGRSQFPREEQWQEYLANSPDSDPTHQKIREVMQLKALGAQVHLYQVDVSDEAQMKALLEEIDERFERIDGVIFSAGRVVSDFFQHSIAHINRNMCEAEFSVKIRGILILEKLIRDREIAYCMVNSSLSSILGGIGLVAYTAANQFMDSFVQKMNQEQSQTRWMSVGWDAWNFSVSDSGNRTAASERMEQLITPAEGRQIFAYLFSLIHQEEHVIVSTTDLEPRLALWVNRLRYKGEGLKNKGRKELSMEMLLQETIQDYIGNTKIGLDDNFFDAGITSMDIVGINDILQKNMDKPVLISSWFEYPTIRKLAGYLTGQDKGMEANDHGFDRSEIVHKGIDKLKMLRKKGKEVRNG</sequence>
<dbReference type="SMART" id="SM00825">
    <property type="entry name" value="PKS_KS"/>
    <property type="match status" value="1"/>
</dbReference>
<keyword evidence="3" id="KW-0808">Transferase</keyword>
<proteinExistence type="predicted"/>
<dbReference type="PANTHER" id="PTHR43775">
    <property type="entry name" value="FATTY ACID SYNTHASE"/>
    <property type="match status" value="1"/>
</dbReference>
<dbReference type="SUPFAM" id="SSF52151">
    <property type="entry name" value="FabD/lysophospholipase-like"/>
    <property type="match status" value="1"/>
</dbReference>
<dbReference type="InterPro" id="IPR014031">
    <property type="entry name" value="Ketoacyl_synth_C"/>
</dbReference>
<dbReference type="InterPro" id="IPR016039">
    <property type="entry name" value="Thiolase-like"/>
</dbReference>
<evidence type="ECO:0000256" key="2">
    <source>
        <dbReference type="ARBA" id="ARBA00022553"/>
    </source>
</evidence>
<dbReference type="PROSITE" id="PS52004">
    <property type="entry name" value="KS3_2"/>
    <property type="match status" value="1"/>
</dbReference>
<dbReference type="Gene3D" id="1.10.1200.10">
    <property type="entry name" value="ACP-like"/>
    <property type="match status" value="1"/>
</dbReference>
<dbReference type="PROSITE" id="PS00606">
    <property type="entry name" value="KS3_1"/>
    <property type="match status" value="1"/>
</dbReference>
<dbReference type="Gene3D" id="3.40.47.10">
    <property type="match status" value="1"/>
</dbReference>
<evidence type="ECO:0000313" key="7">
    <source>
        <dbReference type="Proteomes" id="UP000319498"/>
    </source>
</evidence>
<keyword evidence="7" id="KW-1185">Reference proteome</keyword>
<dbReference type="InterPro" id="IPR036291">
    <property type="entry name" value="NAD(P)-bd_dom_sf"/>
</dbReference>
<accession>A0ABQ0TAW6</accession>
<dbReference type="Gene3D" id="3.30.70.3290">
    <property type="match status" value="1"/>
</dbReference>
<comment type="caution">
    <text evidence="6">The sequence shown here is derived from an EMBL/GenBank/DDBJ whole genome shotgun (WGS) entry which is preliminary data.</text>
</comment>
<evidence type="ECO:0000259" key="4">
    <source>
        <dbReference type="PROSITE" id="PS50075"/>
    </source>
</evidence>
<dbReference type="Pfam" id="PF02801">
    <property type="entry name" value="Ketoacyl-synt_C"/>
    <property type="match status" value="1"/>
</dbReference>
<dbReference type="InterPro" id="IPR016035">
    <property type="entry name" value="Acyl_Trfase/lysoPLipase"/>
</dbReference>
<dbReference type="SUPFAM" id="SSF47336">
    <property type="entry name" value="ACP-like"/>
    <property type="match status" value="1"/>
</dbReference>
<dbReference type="EMBL" id="BJOL01000030">
    <property type="protein sequence ID" value="GED60451.1"/>
    <property type="molecule type" value="Genomic_DNA"/>
</dbReference>
<dbReference type="InterPro" id="IPR001227">
    <property type="entry name" value="Ac_transferase_dom_sf"/>
</dbReference>
<dbReference type="Pfam" id="PF21394">
    <property type="entry name" value="Beta-ketacyl_N"/>
    <property type="match status" value="1"/>
</dbReference>
<dbReference type="InterPro" id="IPR049490">
    <property type="entry name" value="C883_1060-like_KR_N"/>
</dbReference>
<dbReference type="Pfam" id="PF00109">
    <property type="entry name" value="ketoacyl-synt"/>
    <property type="match status" value="1"/>
</dbReference>
<dbReference type="Pfam" id="PF08659">
    <property type="entry name" value="KR"/>
    <property type="match status" value="1"/>
</dbReference>
<dbReference type="InterPro" id="IPR013968">
    <property type="entry name" value="PKS_KR"/>
</dbReference>
<organism evidence="6 7">
    <name type="scientific">Brevibacillus formosus</name>
    <dbReference type="NCBI Taxonomy" id="54913"/>
    <lineage>
        <taxon>Bacteria</taxon>
        <taxon>Bacillati</taxon>
        <taxon>Bacillota</taxon>
        <taxon>Bacilli</taxon>
        <taxon>Bacillales</taxon>
        <taxon>Paenibacillaceae</taxon>
        <taxon>Brevibacillus</taxon>
    </lineage>
</organism>
<dbReference type="InterPro" id="IPR018201">
    <property type="entry name" value="Ketoacyl_synth_AS"/>
</dbReference>
<dbReference type="Pfam" id="PF00550">
    <property type="entry name" value="PP-binding"/>
    <property type="match status" value="1"/>
</dbReference>
<dbReference type="SUPFAM" id="SSF53901">
    <property type="entry name" value="Thiolase-like"/>
    <property type="match status" value="1"/>
</dbReference>
<name>A0ABQ0TAW6_9BACL</name>
<feature type="domain" description="Ketosynthase family 3 (KS3)" evidence="5">
    <location>
        <begin position="8"/>
        <end position="434"/>
    </location>
</feature>
<dbReference type="Gene3D" id="3.40.366.10">
    <property type="entry name" value="Malonyl-Coenzyme A Acyl Carrier Protein, domain 2"/>
    <property type="match status" value="1"/>
</dbReference>